<evidence type="ECO:0000256" key="1">
    <source>
        <dbReference type="SAM" id="Phobius"/>
    </source>
</evidence>
<keyword evidence="1" id="KW-0472">Membrane</keyword>
<proteinExistence type="predicted"/>
<organism evidence="2 3">
    <name type="scientific">Metabacillus arenae</name>
    <dbReference type="NCBI Taxonomy" id="2771434"/>
    <lineage>
        <taxon>Bacteria</taxon>
        <taxon>Bacillati</taxon>
        <taxon>Bacillota</taxon>
        <taxon>Bacilli</taxon>
        <taxon>Bacillales</taxon>
        <taxon>Bacillaceae</taxon>
        <taxon>Metabacillus</taxon>
    </lineage>
</organism>
<keyword evidence="3" id="KW-1185">Reference proteome</keyword>
<keyword evidence="1" id="KW-1133">Transmembrane helix</keyword>
<reference evidence="2" key="1">
    <citation type="submission" date="2020-09" db="EMBL/GenBank/DDBJ databases">
        <title>A novel bacterium of genus Bacillus, isolated from South China Sea.</title>
        <authorList>
            <person name="Huang H."/>
            <person name="Mo K."/>
            <person name="Hu Y."/>
        </authorList>
    </citation>
    <scope>NUCLEOTIDE SEQUENCE</scope>
    <source>
        <strain evidence="2">IB182487</strain>
    </source>
</reference>
<protein>
    <submittedName>
        <fullName evidence="2">Uncharacterized protein</fullName>
    </submittedName>
</protein>
<sequence length="219" mass="24799">MIKSKKMLYLALILFIASLVLNFPFPHESPYGETVASILNIPIQSVNGLQYIGIASLALLITSLYFLTKSVKKYHGRVVFLTIIIAIFAPSMIASSFQKTIATGIYAVSYERDMSNCRFDMIDATTLNGECELSFENYSRHDVQFTIEFYEKYYFEDDVRMVSLMNNNAPYVVKLKGNERKTVKIEANIDVSNRENHVEQGGSTSFNIIIKSGGEIRKL</sequence>
<accession>A0A926NE90</accession>
<evidence type="ECO:0000313" key="3">
    <source>
        <dbReference type="Proteomes" id="UP000626844"/>
    </source>
</evidence>
<dbReference type="AlphaFoldDB" id="A0A926NE90"/>
<dbReference type="Proteomes" id="UP000626844">
    <property type="component" value="Unassembled WGS sequence"/>
</dbReference>
<gene>
    <name evidence="2" type="ORF">IC621_05255</name>
</gene>
<comment type="caution">
    <text evidence="2">The sequence shown here is derived from an EMBL/GenBank/DDBJ whole genome shotgun (WGS) entry which is preliminary data.</text>
</comment>
<dbReference type="RefSeq" id="WP_191156462.1">
    <property type="nucleotide sequence ID" value="NZ_JACXAI010000004.1"/>
</dbReference>
<keyword evidence="1" id="KW-0812">Transmembrane</keyword>
<feature type="transmembrane region" description="Helical" evidence="1">
    <location>
        <begin position="48"/>
        <end position="67"/>
    </location>
</feature>
<dbReference type="EMBL" id="JACXAI010000004">
    <property type="protein sequence ID" value="MBD1379631.1"/>
    <property type="molecule type" value="Genomic_DNA"/>
</dbReference>
<evidence type="ECO:0000313" key="2">
    <source>
        <dbReference type="EMBL" id="MBD1379631.1"/>
    </source>
</evidence>
<name>A0A926NE90_9BACI</name>
<feature type="transmembrane region" description="Helical" evidence="1">
    <location>
        <begin position="79"/>
        <end position="97"/>
    </location>
</feature>